<keyword evidence="3" id="KW-1185">Reference proteome</keyword>
<feature type="domain" description="HTH marR-type" evidence="1">
    <location>
        <begin position="3"/>
        <end position="133"/>
    </location>
</feature>
<organism evidence="2 3">
    <name type="scientific">Rhizobium aquaticum</name>
    <dbReference type="NCBI Taxonomy" id="1549636"/>
    <lineage>
        <taxon>Bacteria</taxon>
        <taxon>Pseudomonadati</taxon>
        <taxon>Pseudomonadota</taxon>
        <taxon>Alphaproteobacteria</taxon>
        <taxon>Hyphomicrobiales</taxon>
        <taxon>Rhizobiaceae</taxon>
        <taxon>Rhizobium/Agrobacterium group</taxon>
        <taxon>Rhizobium</taxon>
    </lineage>
</organism>
<evidence type="ECO:0000313" key="2">
    <source>
        <dbReference type="EMBL" id="MET3612845.1"/>
    </source>
</evidence>
<sequence>MTHPCYCIALRKVSRRLTAVYDEAFAPLGVTVSQFSQLRNIKHKQPVSLTELADILELDRSTVGRNTKVLHRMGLVAMTPSPDDQRETMLTLTGEARALLKQAMPIWNDVQQRIEAKLEAAEFDRLIGALGDL</sequence>
<gene>
    <name evidence="2" type="ORF">ABID16_001150</name>
</gene>
<keyword evidence="2" id="KW-0238">DNA-binding</keyword>
<dbReference type="InterPro" id="IPR036390">
    <property type="entry name" value="WH_DNA-bd_sf"/>
</dbReference>
<dbReference type="GO" id="GO:0003677">
    <property type="term" value="F:DNA binding"/>
    <property type="evidence" value="ECO:0007669"/>
    <property type="project" value="UniProtKB-KW"/>
</dbReference>
<comment type="caution">
    <text evidence="2">The sequence shown here is derived from an EMBL/GenBank/DDBJ whole genome shotgun (WGS) entry which is preliminary data.</text>
</comment>
<dbReference type="RefSeq" id="WP_354555379.1">
    <property type="nucleotide sequence ID" value="NZ_JBEPMB010000001.1"/>
</dbReference>
<dbReference type="InterPro" id="IPR000835">
    <property type="entry name" value="HTH_MarR-typ"/>
</dbReference>
<evidence type="ECO:0000259" key="1">
    <source>
        <dbReference type="PROSITE" id="PS50995"/>
    </source>
</evidence>
<dbReference type="PANTHER" id="PTHR33164:SF105">
    <property type="entry name" value="TRANSCRIPTIONAL REPRESSOR PROTEIN-RELATED"/>
    <property type="match status" value="1"/>
</dbReference>
<proteinExistence type="predicted"/>
<dbReference type="InterPro" id="IPR039422">
    <property type="entry name" value="MarR/SlyA-like"/>
</dbReference>
<dbReference type="Pfam" id="PF12802">
    <property type="entry name" value="MarR_2"/>
    <property type="match status" value="1"/>
</dbReference>
<dbReference type="SMART" id="SM00347">
    <property type="entry name" value="HTH_MARR"/>
    <property type="match status" value="1"/>
</dbReference>
<dbReference type="PANTHER" id="PTHR33164">
    <property type="entry name" value="TRANSCRIPTIONAL REGULATOR, MARR FAMILY"/>
    <property type="match status" value="1"/>
</dbReference>
<dbReference type="SUPFAM" id="SSF46785">
    <property type="entry name" value="Winged helix' DNA-binding domain"/>
    <property type="match status" value="1"/>
</dbReference>
<protein>
    <submittedName>
        <fullName evidence="2">DNA-binding MarR family transcriptional regulator</fullName>
    </submittedName>
</protein>
<dbReference type="InterPro" id="IPR036388">
    <property type="entry name" value="WH-like_DNA-bd_sf"/>
</dbReference>
<name>A0ABV2IYL8_9HYPH</name>
<accession>A0ABV2IYL8</accession>
<dbReference type="Proteomes" id="UP001549047">
    <property type="component" value="Unassembled WGS sequence"/>
</dbReference>
<dbReference type="Gene3D" id="1.10.10.10">
    <property type="entry name" value="Winged helix-like DNA-binding domain superfamily/Winged helix DNA-binding domain"/>
    <property type="match status" value="1"/>
</dbReference>
<dbReference type="EMBL" id="JBEPMB010000001">
    <property type="protein sequence ID" value="MET3612845.1"/>
    <property type="molecule type" value="Genomic_DNA"/>
</dbReference>
<evidence type="ECO:0000313" key="3">
    <source>
        <dbReference type="Proteomes" id="UP001549047"/>
    </source>
</evidence>
<reference evidence="2 3" key="1">
    <citation type="submission" date="2024-06" db="EMBL/GenBank/DDBJ databases">
        <title>Genomic Encyclopedia of Type Strains, Phase IV (KMG-IV): sequencing the most valuable type-strain genomes for metagenomic binning, comparative biology and taxonomic classification.</title>
        <authorList>
            <person name="Goeker M."/>
        </authorList>
    </citation>
    <scope>NUCLEOTIDE SEQUENCE [LARGE SCALE GENOMIC DNA]</scope>
    <source>
        <strain evidence="2 3">DSM 29780</strain>
    </source>
</reference>
<dbReference type="PROSITE" id="PS50995">
    <property type="entry name" value="HTH_MARR_2"/>
    <property type="match status" value="1"/>
</dbReference>